<protein>
    <submittedName>
        <fullName evidence="6">Alkyl sulfatase C-terminal domain-containing protein</fullName>
    </submittedName>
</protein>
<evidence type="ECO:0000256" key="1">
    <source>
        <dbReference type="ARBA" id="ARBA00022723"/>
    </source>
</evidence>
<evidence type="ECO:0000259" key="5">
    <source>
        <dbReference type="Pfam" id="PF14864"/>
    </source>
</evidence>
<evidence type="ECO:0000313" key="7">
    <source>
        <dbReference type="Proteomes" id="UP001367030"/>
    </source>
</evidence>
<dbReference type="InterPro" id="IPR036527">
    <property type="entry name" value="SCP2_sterol-bd_dom_sf"/>
</dbReference>
<dbReference type="EMBL" id="JBBKZS010000009">
    <property type="protein sequence ID" value="MEJ8856973.1"/>
    <property type="molecule type" value="Genomic_DNA"/>
</dbReference>
<keyword evidence="1" id="KW-0479">Metal-binding</keyword>
<reference evidence="6 7" key="1">
    <citation type="submission" date="2024-03" db="EMBL/GenBank/DDBJ databases">
        <title>Novel species of the genus Variovorax.</title>
        <authorList>
            <person name="Liu Q."/>
            <person name="Xin Y.-H."/>
        </authorList>
    </citation>
    <scope>NUCLEOTIDE SEQUENCE [LARGE SCALE GENOMIC DNA]</scope>
    <source>
        <strain evidence="6 7">KACC 18901</strain>
    </source>
</reference>
<feature type="domain" description="Alkyl sulfatase dimerisation" evidence="4">
    <location>
        <begin position="2"/>
        <end position="84"/>
    </location>
</feature>
<feature type="non-terminal residue" evidence="6">
    <location>
        <position position="1"/>
    </location>
</feature>
<dbReference type="PANTHER" id="PTHR43223:SF2">
    <property type="entry name" value="METALLO-BETA-LACTAMASE DOMAIN-CONTAINING PROTEIN"/>
    <property type="match status" value="1"/>
</dbReference>
<dbReference type="Pfam" id="PF14864">
    <property type="entry name" value="Alkyl_sulf_C"/>
    <property type="match status" value="1"/>
</dbReference>
<dbReference type="InterPro" id="IPR038536">
    <property type="entry name" value="Alkyl/aryl-sulf_dimr_sf"/>
</dbReference>
<comment type="caution">
    <text evidence="6">The sequence shown here is derived from an EMBL/GenBank/DDBJ whole genome shotgun (WGS) entry which is preliminary data.</text>
</comment>
<gene>
    <name evidence="6" type="ORF">WKW79_20525</name>
</gene>
<keyword evidence="7" id="KW-1185">Reference proteome</keyword>
<evidence type="ECO:0000256" key="3">
    <source>
        <dbReference type="ARBA" id="ARBA00022833"/>
    </source>
</evidence>
<dbReference type="InterPro" id="IPR029229">
    <property type="entry name" value="Alkyl_sulf_C"/>
</dbReference>
<evidence type="ECO:0000256" key="2">
    <source>
        <dbReference type="ARBA" id="ARBA00022801"/>
    </source>
</evidence>
<dbReference type="Gene3D" id="3.30.1050.10">
    <property type="entry name" value="SCP2 sterol-binding domain"/>
    <property type="match status" value="1"/>
</dbReference>
<dbReference type="InterPro" id="IPR036866">
    <property type="entry name" value="RibonucZ/Hydroxyglut_hydro"/>
</dbReference>
<dbReference type="Gene3D" id="1.25.40.880">
    <property type="entry name" value="Alkyl sulfatase, dimerisation domain"/>
    <property type="match status" value="1"/>
</dbReference>
<name>A0ABU8XD59_9BURK</name>
<feature type="domain" description="Alkyl sulfatase C-terminal" evidence="5">
    <location>
        <begin position="91"/>
        <end position="215"/>
    </location>
</feature>
<sequence>ADLGKRYVAAMGGEDKALEVARKAFDDGDYRWSAEVTSRVVFANPNNTAARLLEADAFEQMGYQAEAATWRNAYLVGARELRQGVIKPPVNTQGPDVVRGMDNELLFDFIALRLNHEKTDGMKASIQMEFTDLKETWALELSNSVLNNTKGRVLKNPDVKLTLTRPAFLAMLLQGKKLPELVDAKMVTVEGDPKVLASVFANVETFDPYFNIVTP</sequence>
<dbReference type="SUPFAM" id="SSF56281">
    <property type="entry name" value="Metallo-hydrolase/oxidoreductase"/>
    <property type="match status" value="1"/>
</dbReference>
<dbReference type="InterPro" id="IPR029228">
    <property type="entry name" value="Alkyl_sulf_dimr"/>
</dbReference>
<dbReference type="RefSeq" id="WP_340337051.1">
    <property type="nucleotide sequence ID" value="NZ_JBBKZS010000009.1"/>
</dbReference>
<organism evidence="6 7">
    <name type="scientific">Variovorax robiniae</name>
    <dbReference type="NCBI Taxonomy" id="1836199"/>
    <lineage>
        <taxon>Bacteria</taxon>
        <taxon>Pseudomonadati</taxon>
        <taxon>Pseudomonadota</taxon>
        <taxon>Betaproteobacteria</taxon>
        <taxon>Burkholderiales</taxon>
        <taxon>Comamonadaceae</taxon>
        <taxon>Variovorax</taxon>
    </lineage>
</organism>
<proteinExistence type="predicted"/>
<dbReference type="Pfam" id="PF14863">
    <property type="entry name" value="Alkyl_sulf_dimr"/>
    <property type="match status" value="1"/>
</dbReference>
<keyword evidence="2" id="KW-0378">Hydrolase</keyword>
<dbReference type="PANTHER" id="PTHR43223">
    <property type="entry name" value="ALKYL/ARYL-SULFATASE"/>
    <property type="match status" value="1"/>
</dbReference>
<keyword evidence="3" id="KW-0862">Zinc</keyword>
<dbReference type="InterPro" id="IPR052195">
    <property type="entry name" value="Bact_Alkyl/Aryl-Sulfatase"/>
</dbReference>
<accession>A0ABU8XD59</accession>
<evidence type="ECO:0000313" key="6">
    <source>
        <dbReference type="EMBL" id="MEJ8856973.1"/>
    </source>
</evidence>
<dbReference type="SUPFAM" id="SSF55718">
    <property type="entry name" value="SCP-like"/>
    <property type="match status" value="1"/>
</dbReference>
<dbReference type="Proteomes" id="UP001367030">
    <property type="component" value="Unassembled WGS sequence"/>
</dbReference>
<evidence type="ECO:0000259" key="4">
    <source>
        <dbReference type="Pfam" id="PF14863"/>
    </source>
</evidence>